<dbReference type="PROSITE" id="PS50804">
    <property type="entry name" value="SCAN_BOX"/>
    <property type="match status" value="1"/>
</dbReference>
<evidence type="ECO:0000259" key="11">
    <source>
        <dbReference type="PROSITE" id="PS50804"/>
    </source>
</evidence>
<sequence>MEGWNSPGPKLEEVEGREPHVVQVGTIRDFLPGTIPQPIKQDPDEGLQRWEAQWQEFLKAMEPPNSGQEKCQPFQALLEADNQELKGTTRASLRPRGVSEAQISPGVLGEGQESFLSPVKVKREILCGDEGSLEMQRQRFRQFRYQEGERPREVCGQLWELCHQWLKPERHTKEWILELLVLEQFLVILPKETQSWVRERNPETCTQAVALAECFLIRWEEDEKQEEKILGPVEEVTVNSPKSEQGLSDIVKPKFSMETKLEGDVKESILDADEHMWKGTFQLEQAEQVEVGRMLPRRPKGTFFQVAEKSGIQQGSESHKDSDLKTMTKQTVLFEDGERAFQEDVHTSQPKLVAANLCLDSFFLKTQETERKERLYKCTHCGEEFNSTSHLIVHLTSHTGEKLYEYSDCEQSQRIHLVSHEKAHTGKTLYDCSECGKSFSDLSCLRKHQMIHTGEKPFSCSQCGKSFTQRSVLCRHKRSHTGEKSHICMDCGKGFCDRNSLSTHQRAHTGEKPFECSECGKRYGYAPNLARHKKLHKGEKPYQCLECGKHLCDKKSLIMHERTHTGEKPYTCSECGKNFSWKGSLLIHKRTHTGERPHKCSDCGKSFCDKQSLITHRRAHTGEKPYECSKCGKRFGYAPNLVRHKKLHTGEKSYQCSQCGKWFSQPSDLLRHETIHTREKPHKCTDCDKSFSQKASLIGHQRTHTGEKPYECSGCEKSFCSFSGFRKHQSIHTGIKLTGLGE</sequence>
<protein>
    <submittedName>
        <fullName evidence="13">Zinc finger protein 436-like</fullName>
    </submittedName>
</protein>
<dbReference type="Gene3D" id="1.10.4020.10">
    <property type="entry name" value="DNA breaking-rejoining enzymes"/>
    <property type="match status" value="1"/>
</dbReference>
<dbReference type="InterPro" id="IPR036236">
    <property type="entry name" value="Znf_C2H2_sf"/>
</dbReference>
<feature type="domain" description="C2H2-type" evidence="10">
    <location>
        <begin position="682"/>
        <end position="709"/>
    </location>
</feature>
<accession>A0AA97KYG1</accession>
<evidence type="ECO:0000256" key="1">
    <source>
        <dbReference type="ARBA" id="ARBA00004123"/>
    </source>
</evidence>
<dbReference type="GeneID" id="129329371"/>
<dbReference type="FunFam" id="3.30.160.60:FF:000358">
    <property type="entry name" value="zinc finger protein 24"/>
    <property type="match status" value="1"/>
</dbReference>
<evidence type="ECO:0000256" key="5">
    <source>
        <dbReference type="ARBA" id="ARBA00022771"/>
    </source>
</evidence>
<evidence type="ECO:0000256" key="9">
    <source>
        <dbReference type="PROSITE-ProRule" id="PRU00042"/>
    </source>
</evidence>
<dbReference type="PANTHER" id="PTHR23235">
    <property type="entry name" value="KRUEPPEL-LIKE TRANSCRIPTION FACTOR"/>
    <property type="match status" value="1"/>
</dbReference>
<feature type="domain" description="C2H2-type" evidence="10">
    <location>
        <begin position="654"/>
        <end position="681"/>
    </location>
</feature>
<evidence type="ECO:0000256" key="6">
    <source>
        <dbReference type="ARBA" id="ARBA00022833"/>
    </source>
</evidence>
<evidence type="ECO:0000256" key="8">
    <source>
        <dbReference type="ARBA" id="ARBA00023242"/>
    </source>
</evidence>
<dbReference type="GO" id="GO:0000981">
    <property type="term" value="F:DNA-binding transcription factor activity, RNA polymerase II-specific"/>
    <property type="evidence" value="ECO:0007669"/>
    <property type="project" value="TreeGrafter"/>
</dbReference>
<evidence type="ECO:0000256" key="7">
    <source>
        <dbReference type="ARBA" id="ARBA00023125"/>
    </source>
</evidence>
<dbReference type="AlphaFoldDB" id="A0AA97KYG1"/>
<dbReference type="FunFam" id="3.30.160.60:FF:000100">
    <property type="entry name" value="Zinc finger 45-like"/>
    <property type="match status" value="1"/>
</dbReference>
<dbReference type="RefSeq" id="XP_054834888.1">
    <property type="nucleotide sequence ID" value="XM_054978913.1"/>
</dbReference>
<dbReference type="InterPro" id="IPR003309">
    <property type="entry name" value="SCAN_dom"/>
</dbReference>
<evidence type="ECO:0000256" key="2">
    <source>
        <dbReference type="ARBA" id="ARBA00006991"/>
    </source>
</evidence>
<evidence type="ECO:0000259" key="10">
    <source>
        <dbReference type="PROSITE" id="PS50157"/>
    </source>
</evidence>
<organism evidence="12 13">
    <name type="scientific">Eublepharis macularius</name>
    <name type="common">Leopard gecko</name>
    <name type="synonym">Cyrtodactylus macularius</name>
    <dbReference type="NCBI Taxonomy" id="481883"/>
    <lineage>
        <taxon>Eukaryota</taxon>
        <taxon>Metazoa</taxon>
        <taxon>Chordata</taxon>
        <taxon>Craniata</taxon>
        <taxon>Vertebrata</taxon>
        <taxon>Euteleostomi</taxon>
        <taxon>Lepidosauria</taxon>
        <taxon>Squamata</taxon>
        <taxon>Bifurcata</taxon>
        <taxon>Gekkota</taxon>
        <taxon>Eublepharidae</taxon>
        <taxon>Eublepharinae</taxon>
        <taxon>Eublepharis</taxon>
    </lineage>
</organism>
<dbReference type="PROSITE" id="PS00028">
    <property type="entry name" value="ZINC_FINGER_C2H2_1"/>
    <property type="match status" value="12"/>
</dbReference>
<dbReference type="Proteomes" id="UP001190640">
    <property type="component" value="Chromosome 4"/>
</dbReference>
<gene>
    <name evidence="13" type="primary">LOC129329371</name>
</gene>
<dbReference type="FunFam" id="3.30.160.60:FF:002343">
    <property type="entry name" value="Zinc finger protein 33A"/>
    <property type="match status" value="4"/>
</dbReference>
<evidence type="ECO:0000313" key="12">
    <source>
        <dbReference type="Proteomes" id="UP001190640"/>
    </source>
</evidence>
<keyword evidence="6" id="KW-0862">Zinc</keyword>
<reference evidence="13" key="1">
    <citation type="submission" date="2025-08" db="UniProtKB">
        <authorList>
            <consortium name="RefSeq"/>
        </authorList>
    </citation>
    <scope>IDENTIFICATION</scope>
    <source>
        <tissue evidence="13">Blood</tissue>
    </source>
</reference>
<feature type="domain" description="SCAN box" evidence="11">
    <location>
        <begin position="137"/>
        <end position="213"/>
    </location>
</feature>
<comment type="subcellular location">
    <subcellularLocation>
        <location evidence="1">Nucleus</location>
    </subcellularLocation>
</comment>
<feature type="domain" description="C2H2-type" evidence="10">
    <location>
        <begin position="626"/>
        <end position="653"/>
    </location>
</feature>
<dbReference type="Pfam" id="PF02023">
    <property type="entry name" value="SCAN"/>
    <property type="match status" value="1"/>
</dbReference>
<evidence type="ECO:0000313" key="13">
    <source>
        <dbReference type="RefSeq" id="XP_054834888.1"/>
    </source>
</evidence>
<dbReference type="FunFam" id="1.10.4020.10:FF:000001">
    <property type="entry name" value="zinc finger protein 263 isoform X1"/>
    <property type="match status" value="1"/>
</dbReference>
<keyword evidence="8" id="KW-0539">Nucleus</keyword>
<dbReference type="FunFam" id="3.30.160.60:FF:000624">
    <property type="entry name" value="zinc finger protein 697"/>
    <property type="match status" value="1"/>
</dbReference>
<feature type="domain" description="C2H2-type" evidence="10">
    <location>
        <begin position="542"/>
        <end position="569"/>
    </location>
</feature>
<dbReference type="FunFam" id="3.30.160.60:FF:003288">
    <property type="entry name" value="Uncharacterized protein"/>
    <property type="match status" value="1"/>
</dbReference>
<evidence type="ECO:0000256" key="4">
    <source>
        <dbReference type="ARBA" id="ARBA00022737"/>
    </source>
</evidence>
<keyword evidence="7" id="KW-0238">DNA-binding</keyword>
<feature type="domain" description="C2H2-type" evidence="10">
    <location>
        <begin position="598"/>
        <end position="625"/>
    </location>
</feature>
<dbReference type="SMART" id="SM00431">
    <property type="entry name" value="SCAN"/>
    <property type="match status" value="1"/>
</dbReference>
<name>A0AA97KYG1_EUBMA</name>
<dbReference type="CDD" id="cd07936">
    <property type="entry name" value="SCAN"/>
    <property type="match status" value="1"/>
</dbReference>
<keyword evidence="3" id="KW-0479">Metal-binding</keyword>
<dbReference type="FunFam" id="3.30.160.60:FF:002005">
    <property type="entry name" value="Zinc finger protein 200"/>
    <property type="match status" value="1"/>
</dbReference>
<dbReference type="GO" id="GO:0000978">
    <property type="term" value="F:RNA polymerase II cis-regulatory region sequence-specific DNA binding"/>
    <property type="evidence" value="ECO:0007669"/>
    <property type="project" value="TreeGrafter"/>
</dbReference>
<dbReference type="PANTHER" id="PTHR23235:SF142">
    <property type="entry name" value="ZINC FINGER PROTEIN 384"/>
    <property type="match status" value="1"/>
</dbReference>
<dbReference type="FunFam" id="3.30.160.60:FF:000739">
    <property type="entry name" value="Zgc:171418 protein"/>
    <property type="match status" value="1"/>
</dbReference>
<dbReference type="GO" id="GO:0008270">
    <property type="term" value="F:zinc ion binding"/>
    <property type="evidence" value="ECO:0007669"/>
    <property type="project" value="UniProtKB-KW"/>
</dbReference>
<dbReference type="Pfam" id="PF13894">
    <property type="entry name" value="zf-C2H2_4"/>
    <property type="match status" value="1"/>
</dbReference>
<dbReference type="GO" id="GO:0005634">
    <property type="term" value="C:nucleus"/>
    <property type="evidence" value="ECO:0007669"/>
    <property type="project" value="UniProtKB-SubCell"/>
</dbReference>
<dbReference type="InterPro" id="IPR013087">
    <property type="entry name" value="Znf_C2H2_type"/>
</dbReference>
<feature type="domain" description="C2H2-type" evidence="10">
    <location>
        <begin position="458"/>
        <end position="485"/>
    </location>
</feature>
<feature type="domain" description="C2H2-type" evidence="10">
    <location>
        <begin position="514"/>
        <end position="541"/>
    </location>
</feature>
<dbReference type="KEGG" id="emc:129329371"/>
<feature type="domain" description="C2H2-type" evidence="10">
    <location>
        <begin position="430"/>
        <end position="457"/>
    </location>
</feature>
<evidence type="ECO:0000256" key="3">
    <source>
        <dbReference type="ARBA" id="ARBA00022723"/>
    </source>
</evidence>
<dbReference type="SUPFAM" id="SSF57667">
    <property type="entry name" value="beta-beta-alpha zinc fingers"/>
    <property type="match status" value="7"/>
</dbReference>
<dbReference type="Pfam" id="PF00096">
    <property type="entry name" value="zf-C2H2"/>
    <property type="match status" value="11"/>
</dbReference>
<dbReference type="SUPFAM" id="SSF47353">
    <property type="entry name" value="Retrovirus capsid dimerization domain-like"/>
    <property type="match status" value="1"/>
</dbReference>
<comment type="similarity">
    <text evidence="2">Belongs to the krueppel C2H2-type zinc-finger protein family.</text>
</comment>
<proteinExistence type="inferred from homology"/>
<feature type="domain" description="C2H2-type" evidence="10">
    <location>
        <begin position="570"/>
        <end position="597"/>
    </location>
</feature>
<keyword evidence="4" id="KW-0677">Repeat</keyword>
<dbReference type="PROSITE" id="PS50157">
    <property type="entry name" value="ZINC_FINGER_C2H2_2"/>
    <property type="match status" value="12"/>
</dbReference>
<dbReference type="FunFam" id="3.30.160.60:FF:001753">
    <property type="entry name" value="Si:ch211-119o8.6"/>
    <property type="match status" value="1"/>
</dbReference>
<feature type="domain" description="C2H2-type" evidence="10">
    <location>
        <begin position="486"/>
        <end position="513"/>
    </location>
</feature>
<dbReference type="InterPro" id="IPR038269">
    <property type="entry name" value="SCAN_sf"/>
</dbReference>
<dbReference type="FunFam" id="3.30.160.60:FF:001174">
    <property type="entry name" value="zinc finger protein 527 isoform X1"/>
    <property type="match status" value="1"/>
</dbReference>
<feature type="domain" description="C2H2-type" evidence="10">
    <location>
        <begin position="710"/>
        <end position="737"/>
    </location>
</feature>
<dbReference type="SMART" id="SM00355">
    <property type="entry name" value="ZnF_C2H2"/>
    <property type="match status" value="13"/>
</dbReference>
<feature type="domain" description="C2H2-type" evidence="10">
    <location>
        <begin position="376"/>
        <end position="403"/>
    </location>
</feature>
<keyword evidence="12" id="KW-1185">Reference proteome</keyword>
<dbReference type="Gene3D" id="3.30.160.60">
    <property type="entry name" value="Classic Zinc Finger"/>
    <property type="match status" value="12"/>
</dbReference>
<keyword evidence="5 9" id="KW-0863">Zinc-finger</keyword>